<dbReference type="Proteomes" id="UP000570595">
    <property type="component" value="Unassembled WGS sequence"/>
</dbReference>
<dbReference type="Proteomes" id="UP000572268">
    <property type="component" value="Unassembled WGS sequence"/>
</dbReference>
<feature type="compositionally biased region" description="Pro residues" evidence="2">
    <location>
        <begin position="300"/>
        <end position="309"/>
    </location>
</feature>
<dbReference type="InterPro" id="IPR038792">
    <property type="entry name" value="CFAP97D1/2"/>
</dbReference>
<dbReference type="PANTHER" id="PTHR33768:SF3">
    <property type="entry name" value="MIP11318P"/>
    <property type="match status" value="1"/>
</dbReference>
<evidence type="ECO:0000313" key="4">
    <source>
        <dbReference type="EMBL" id="KAF4675273.1"/>
    </source>
</evidence>
<proteinExistence type="inferred from homology"/>
<dbReference type="AlphaFoldDB" id="A0A7J6MUQ2"/>
<comment type="caution">
    <text evidence="4">The sequence shown here is derived from an EMBL/GenBank/DDBJ whole genome shotgun (WGS) entry which is preliminary data.</text>
</comment>
<feature type="region of interest" description="Disordered" evidence="2">
    <location>
        <begin position="294"/>
        <end position="347"/>
    </location>
</feature>
<dbReference type="PANTHER" id="PTHR33768">
    <property type="entry name" value="MIP11318P"/>
    <property type="match status" value="1"/>
</dbReference>
<evidence type="ECO:0000256" key="1">
    <source>
        <dbReference type="ARBA" id="ARBA00008315"/>
    </source>
</evidence>
<protein>
    <submittedName>
        <fullName evidence="4">Uncharacterized protein</fullName>
    </submittedName>
</protein>
<dbReference type="EMBL" id="JABANN010000017">
    <property type="protein sequence ID" value="KAF4675273.1"/>
    <property type="molecule type" value="Genomic_DNA"/>
</dbReference>
<evidence type="ECO:0000313" key="6">
    <source>
        <dbReference type="Proteomes" id="UP000572268"/>
    </source>
</evidence>
<dbReference type="EMBL" id="JABAHT010000005">
    <property type="protein sequence ID" value="KAF4670885.1"/>
    <property type="molecule type" value="Genomic_DNA"/>
</dbReference>
<gene>
    <name evidence="4" type="ORF">FOL46_002213</name>
    <name evidence="3" type="ORF">FOZ61_007896</name>
</gene>
<dbReference type="InterPro" id="IPR029488">
    <property type="entry name" value="Hmw/CFAP97"/>
</dbReference>
<accession>A0A7J6MUQ2</accession>
<name>A0A7J6MUQ2_PEROL</name>
<organism evidence="4 6">
    <name type="scientific">Perkinsus olseni</name>
    <name type="common">Perkinsus atlanticus</name>
    <dbReference type="NCBI Taxonomy" id="32597"/>
    <lineage>
        <taxon>Eukaryota</taxon>
        <taxon>Sar</taxon>
        <taxon>Alveolata</taxon>
        <taxon>Perkinsozoa</taxon>
        <taxon>Perkinsea</taxon>
        <taxon>Perkinsida</taxon>
        <taxon>Perkinsidae</taxon>
        <taxon>Perkinsus</taxon>
    </lineage>
</organism>
<evidence type="ECO:0000313" key="5">
    <source>
        <dbReference type="Proteomes" id="UP000570595"/>
    </source>
</evidence>
<evidence type="ECO:0000256" key="2">
    <source>
        <dbReference type="SAM" id="MobiDB-lite"/>
    </source>
</evidence>
<sequence>MYRSLPVCNKICARKVDERNKEIHKQKLKEMRSTVDTREPQVCHLEHMRINAKREQLLEERYCEIDRENRILLQKMSDIMRQPSATLQSAQPTGGMNQPGPVSLNKTLRKRELMRITRENQGILRRIQNAQPQYSHVKWEQSYRQNRYYLRNCCDLPFVLESPRKVPEGDTTMLERGDLSVSRSPEGSAVPTAVDGQAADRNDLRYVLKEGQKLGTGYYLVEMATDGRTLTISAYDGESQKTLELIINEKNHRKLYREVAGDYAKLAARLSIEGDRLVLLPHEPMQMPPELMENATDAQPVPPRAPPQDVPDTPSESLTAEEMVRPSVSSPAHHPDAASVDSGGGVPPIEIAGHVEVAVSIPSSSAAGRAPRVYVRGLTPSTPSVHSGYN</sequence>
<evidence type="ECO:0000313" key="3">
    <source>
        <dbReference type="EMBL" id="KAF4670885.1"/>
    </source>
</evidence>
<comment type="similarity">
    <text evidence="1">Belongs to the CFAP97 family.</text>
</comment>
<dbReference type="OrthoDB" id="292876at2759"/>
<reference evidence="5 6" key="1">
    <citation type="submission" date="2020-04" db="EMBL/GenBank/DDBJ databases">
        <title>Perkinsus olseni comparative genomics.</title>
        <authorList>
            <person name="Bogema D.R."/>
        </authorList>
    </citation>
    <scope>NUCLEOTIDE SEQUENCE [LARGE SCALE GENOMIC DNA]</scope>
    <source>
        <strain evidence="3">ATCC PRA-179</strain>
        <strain evidence="4">ATCC PRA-31</strain>
    </source>
</reference>
<dbReference type="Pfam" id="PF13879">
    <property type="entry name" value="Hmw_CFAP97"/>
    <property type="match status" value="1"/>
</dbReference>